<feature type="transmembrane region" description="Helical" evidence="8">
    <location>
        <begin position="57"/>
        <end position="78"/>
    </location>
</feature>
<keyword evidence="8" id="KW-0812">Transmembrane</keyword>
<dbReference type="InterPro" id="IPR024079">
    <property type="entry name" value="MetalloPept_cat_dom_sf"/>
</dbReference>
<proteinExistence type="inferred from homology"/>
<evidence type="ECO:0000256" key="6">
    <source>
        <dbReference type="ARBA" id="ARBA00022833"/>
    </source>
</evidence>
<evidence type="ECO:0000256" key="4">
    <source>
        <dbReference type="ARBA" id="ARBA00022723"/>
    </source>
</evidence>
<keyword evidence="8" id="KW-1133">Transmembrane helix</keyword>
<keyword evidence="4" id="KW-0479">Metal-binding</keyword>
<comment type="cofactor">
    <cofactor evidence="1">
        <name>Zn(2+)</name>
        <dbReference type="ChEBI" id="CHEBI:29105"/>
    </cofactor>
</comment>
<dbReference type="PANTHER" id="PTHR11733">
    <property type="entry name" value="ZINC METALLOPROTEASE FAMILY M13 NEPRILYSIN-RELATED"/>
    <property type="match status" value="1"/>
</dbReference>
<dbReference type="PROSITE" id="PS51885">
    <property type="entry name" value="NEPRILYSIN"/>
    <property type="match status" value="1"/>
</dbReference>
<dbReference type="InterPro" id="IPR042089">
    <property type="entry name" value="Peptidase_M13_dom_2"/>
</dbReference>
<evidence type="ECO:0000256" key="5">
    <source>
        <dbReference type="ARBA" id="ARBA00022801"/>
    </source>
</evidence>
<dbReference type="SUPFAM" id="SSF55486">
    <property type="entry name" value="Metalloproteases ('zincins'), catalytic domain"/>
    <property type="match status" value="1"/>
</dbReference>
<sequence>MVRDQSAVVSVTPGGSDTHAGLGHKMEEIKFTTEELSRRYSNKCLWWGRRTGFERTLVVISIFLFVACMVLVLVNILIEVKVRNQAKTAPKICNTGECIHAASRILERIDPTADPCNDFYQFACGSYVEKNTVPDDHFIRSLMQTMQDDLMVKVKKLLEVPVKFEDGEAISKAKMLYSSCMNTSSVEDGSIVQLLELLSETGVGEWPSLIPGWNKTDLGLEWRLARLHFHQVEPFFHSYISRDDKNSSNFLLHLHSDTSVLSPDYYLNATEENQAYIQLYRELITETLRLFNADSQQAAKDVEDMIAFETEFAKLAKLSYSQMAFMNDSLDDYLNFDRKTLSDLEQILPDIRWSELMRNLLSQANITVDEIDLHLVLHCEDFLRNTFALINDTSPRTVGNYLSWRFVIKYMRYLDIHFRRLYYDFKREIPHSSDERTFFTRWKECVSLVQNNGFGMALAALFVRHEYTEKIDREIKELIVAVKLAFSQLIKAQGWLDSETTGRCEKQLKEMKEKIAYPSYILDSEQLSHDYKGLEIKPEDFLDNVLRMNRYEMKKELEKMTRTVDKEKDWYVQPLMVNAFYQSSGNDVIFPVGILRPPLFVPGRPQYLNYGSLGIVIGHELAHSFDTSGRKLDLSGNSTQWWSEDVREILQEKVACFVEQYSKFPLKEVGQNVDGNHTLQENICDHSAVQQAYLAYLNYVAKHGQEAGLPGVEYTNQQIFFIQFAQVWCEVLNKDGYIKYTTDGHSPGQYRANGALQNSPFFAEAFRCSLGSPMNPENKCGLWG</sequence>
<evidence type="ECO:0000313" key="11">
    <source>
        <dbReference type="Proteomes" id="UP000694941"/>
    </source>
</evidence>
<dbReference type="RefSeq" id="XP_022246696.1">
    <property type="nucleotide sequence ID" value="XM_022390988.1"/>
</dbReference>
<dbReference type="CDD" id="cd08662">
    <property type="entry name" value="M13"/>
    <property type="match status" value="1"/>
</dbReference>
<dbReference type="Pfam" id="PF05649">
    <property type="entry name" value="Peptidase_M13_N"/>
    <property type="match status" value="1"/>
</dbReference>
<dbReference type="InterPro" id="IPR000718">
    <property type="entry name" value="Peptidase_M13"/>
</dbReference>
<evidence type="ECO:0000256" key="1">
    <source>
        <dbReference type="ARBA" id="ARBA00001947"/>
    </source>
</evidence>
<dbReference type="InterPro" id="IPR018497">
    <property type="entry name" value="Peptidase_M13_C"/>
</dbReference>
<accession>A0ABM1SSU0</accession>
<protein>
    <submittedName>
        <fullName evidence="12">Endothelin-converting enzyme 1-like isoform X1</fullName>
    </submittedName>
</protein>
<keyword evidence="6" id="KW-0862">Zinc</keyword>
<evidence type="ECO:0000256" key="8">
    <source>
        <dbReference type="SAM" id="Phobius"/>
    </source>
</evidence>
<feature type="domain" description="Peptidase M13 N-terminal" evidence="10">
    <location>
        <begin position="115"/>
        <end position="518"/>
    </location>
</feature>
<dbReference type="InterPro" id="IPR008753">
    <property type="entry name" value="Peptidase_M13_N"/>
</dbReference>
<dbReference type="GeneID" id="106463482"/>
<keyword evidence="8" id="KW-0472">Membrane</keyword>
<evidence type="ECO:0000256" key="2">
    <source>
        <dbReference type="ARBA" id="ARBA00007357"/>
    </source>
</evidence>
<dbReference type="Gene3D" id="3.40.390.10">
    <property type="entry name" value="Collagenase (Catalytic Domain)"/>
    <property type="match status" value="1"/>
</dbReference>
<dbReference type="PANTHER" id="PTHR11733:SF240">
    <property type="entry name" value="GH14155P-RELATED"/>
    <property type="match status" value="1"/>
</dbReference>
<feature type="domain" description="Peptidase M13 C-terminal" evidence="9">
    <location>
        <begin position="578"/>
        <end position="781"/>
    </location>
</feature>
<organism evidence="11 12">
    <name type="scientific">Limulus polyphemus</name>
    <name type="common">Atlantic horseshoe crab</name>
    <dbReference type="NCBI Taxonomy" id="6850"/>
    <lineage>
        <taxon>Eukaryota</taxon>
        <taxon>Metazoa</taxon>
        <taxon>Ecdysozoa</taxon>
        <taxon>Arthropoda</taxon>
        <taxon>Chelicerata</taxon>
        <taxon>Merostomata</taxon>
        <taxon>Xiphosura</taxon>
        <taxon>Limulidae</taxon>
        <taxon>Limulus</taxon>
    </lineage>
</organism>
<evidence type="ECO:0000259" key="10">
    <source>
        <dbReference type="Pfam" id="PF05649"/>
    </source>
</evidence>
<keyword evidence="5" id="KW-0378">Hydrolase</keyword>
<evidence type="ECO:0000259" key="9">
    <source>
        <dbReference type="Pfam" id="PF01431"/>
    </source>
</evidence>
<reference evidence="12" key="1">
    <citation type="submission" date="2025-08" db="UniProtKB">
        <authorList>
            <consortium name="RefSeq"/>
        </authorList>
    </citation>
    <scope>IDENTIFICATION</scope>
    <source>
        <tissue evidence="12">Muscle</tissue>
    </source>
</reference>
<comment type="similarity">
    <text evidence="2">Belongs to the peptidase M13 family.</text>
</comment>
<dbReference type="Proteomes" id="UP000694941">
    <property type="component" value="Unplaced"/>
</dbReference>
<dbReference type="Gene3D" id="1.10.1380.10">
    <property type="entry name" value="Neutral endopeptidase , domain2"/>
    <property type="match status" value="1"/>
</dbReference>
<dbReference type="PRINTS" id="PR00786">
    <property type="entry name" value="NEPRILYSIN"/>
</dbReference>
<keyword evidence="3" id="KW-0645">Protease</keyword>
<keyword evidence="11" id="KW-1185">Reference proteome</keyword>
<name>A0ABM1SSU0_LIMPO</name>
<dbReference type="Pfam" id="PF01431">
    <property type="entry name" value="Peptidase_M13"/>
    <property type="match status" value="1"/>
</dbReference>
<evidence type="ECO:0000313" key="12">
    <source>
        <dbReference type="RefSeq" id="XP_022246696.1"/>
    </source>
</evidence>
<keyword evidence="7" id="KW-0482">Metalloprotease</keyword>
<evidence type="ECO:0000256" key="3">
    <source>
        <dbReference type="ARBA" id="ARBA00022670"/>
    </source>
</evidence>
<evidence type="ECO:0000256" key="7">
    <source>
        <dbReference type="ARBA" id="ARBA00023049"/>
    </source>
</evidence>
<gene>
    <name evidence="12" type="primary">LOC106463482</name>
</gene>